<dbReference type="EC" id="2.7.1.144" evidence="7"/>
<evidence type="ECO:0000256" key="1">
    <source>
        <dbReference type="ARBA" id="ARBA00005380"/>
    </source>
</evidence>
<evidence type="ECO:0000313" key="9">
    <source>
        <dbReference type="EMBL" id="EFM82440.1"/>
    </source>
</evidence>
<evidence type="ECO:0000256" key="7">
    <source>
        <dbReference type="PIRNR" id="PIRNR000535"/>
    </source>
</evidence>
<evidence type="ECO:0000256" key="4">
    <source>
        <dbReference type="ARBA" id="ARBA00022741"/>
    </source>
</evidence>
<dbReference type="GO" id="GO:0009024">
    <property type="term" value="F:tagatose-6-phosphate kinase activity"/>
    <property type="evidence" value="ECO:0007669"/>
    <property type="project" value="UniProtKB-EC"/>
</dbReference>
<dbReference type="GO" id="GO:0008662">
    <property type="term" value="F:1-phosphofructokinase activity"/>
    <property type="evidence" value="ECO:0007669"/>
    <property type="project" value="InterPro"/>
</dbReference>
<dbReference type="HOGENOM" id="CLU_050013_1_0_9"/>
<dbReference type="InterPro" id="IPR017583">
    <property type="entry name" value="Tagatose/fructose_Pkinase"/>
</dbReference>
<keyword evidence="6 7" id="KW-0067">ATP-binding</keyword>
<evidence type="ECO:0000256" key="2">
    <source>
        <dbReference type="ARBA" id="ARBA00022679"/>
    </source>
</evidence>
<evidence type="ECO:0000259" key="8">
    <source>
        <dbReference type="Pfam" id="PF00294"/>
    </source>
</evidence>
<dbReference type="InterPro" id="IPR011611">
    <property type="entry name" value="PfkB_dom"/>
</dbReference>
<dbReference type="GO" id="GO:2001059">
    <property type="term" value="P:D-tagatose 6-phosphate catabolic process"/>
    <property type="evidence" value="ECO:0007669"/>
    <property type="project" value="UniProtKB-UniPathway"/>
</dbReference>
<proteinExistence type="inferred from homology"/>
<keyword evidence="3 7" id="KW-0423">Lactose metabolism</keyword>
<name>A0A125W4V4_ENTFL</name>
<comment type="pathway">
    <text evidence="7">Carbohydrate metabolism; D-tagatose 6-phosphate degradation; D-glyceraldehyde 3-phosphate and glycerone phosphate from D-tagatose 6-phosphate: step 1/2.</text>
</comment>
<dbReference type="GO" id="GO:0005829">
    <property type="term" value="C:cytosol"/>
    <property type="evidence" value="ECO:0007669"/>
    <property type="project" value="TreeGrafter"/>
</dbReference>
<dbReference type="SUPFAM" id="SSF53613">
    <property type="entry name" value="Ribokinase-like"/>
    <property type="match status" value="1"/>
</dbReference>
<keyword evidence="2 7" id="KW-0808">Transferase</keyword>
<dbReference type="InterPro" id="IPR029056">
    <property type="entry name" value="Ribokinase-like"/>
</dbReference>
<accession>A0A125W4V4</accession>
<dbReference type="NCBIfam" id="TIGR03828">
    <property type="entry name" value="pfkB"/>
    <property type="match status" value="1"/>
</dbReference>
<gene>
    <name evidence="9" type="primary">pfkB</name>
    <name evidence="9" type="ORF">HMPREF9498_01855</name>
</gene>
<evidence type="ECO:0000256" key="5">
    <source>
        <dbReference type="ARBA" id="ARBA00022777"/>
    </source>
</evidence>
<dbReference type="EMBL" id="AEBR01000063">
    <property type="protein sequence ID" value="EFM82440.1"/>
    <property type="molecule type" value="Genomic_DNA"/>
</dbReference>
<comment type="catalytic activity">
    <reaction evidence="7">
        <text>D-tagatofuranose 6-phosphate + ATP = D-tagatofuranose 1,6-bisphosphate + ADP + H(+)</text>
        <dbReference type="Rhea" id="RHEA:12420"/>
        <dbReference type="ChEBI" id="CHEBI:15378"/>
        <dbReference type="ChEBI" id="CHEBI:30616"/>
        <dbReference type="ChEBI" id="CHEBI:58694"/>
        <dbReference type="ChEBI" id="CHEBI:58695"/>
        <dbReference type="ChEBI" id="CHEBI:456216"/>
        <dbReference type="EC" id="2.7.1.144"/>
    </reaction>
</comment>
<dbReference type="PANTHER" id="PTHR46566">
    <property type="entry name" value="1-PHOSPHOFRUCTOKINASE-RELATED"/>
    <property type="match status" value="1"/>
</dbReference>
<dbReference type="Pfam" id="PF00294">
    <property type="entry name" value="PfkB"/>
    <property type="match status" value="1"/>
</dbReference>
<comment type="similarity">
    <text evidence="1">Belongs to the carbohydrate kinase pfkB family.</text>
</comment>
<dbReference type="FunFam" id="3.40.1190.20:FF:000001">
    <property type="entry name" value="Phosphofructokinase"/>
    <property type="match status" value="1"/>
</dbReference>
<dbReference type="PIRSF" id="PIRSF000535">
    <property type="entry name" value="1PFK/6PFK/LacC"/>
    <property type="match status" value="1"/>
</dbReference>
<evidence type="ECO:0000256" key="6">
    <source>
        <dbReference type="ARBA" id="ARBA00022840"/>
    </source>
</evidence>
<protein>
    <recommendedName>
        <fullName evidence="7">Tagatose-6-phosphate kinase</fullName>
        <ecNumber evidence="7">2.7.1.144</ecNumber>
    </recommendedName>
</protein>
<dbReference type="GO" id="GO:0016052">
    <property type="term" value="P:carbohydrate catabolic process"/>
    <property type="evidence" value="ECO:0007669"/>
    <property type="project" value="UniProtKB-ARBA"/>
</dbReference>
<dbReference type="AlphaFoldDB" id="A0A125W4V4"/>
<dbReference type="GO" id="GO:0044281">
    <property type="term" value="P:small molecule metabolic process"/>
    <property type="evidence" value="ECO:0007669"/>
    <property type="project" value="UniProtKB-ARBA"/>
</dbReference>
<sequence length="320" mass="35871">MRHNKEEKGGTTVTIYTCTLNLAIDLFIETEELVPFVVNRTKEDDIQANGKGVNVSLILKMLGIDNTALGVKAGFTGNYVEDYLKEKEITTDFIEVAGTTRINVFTKVIQDQKEYKLVNKGPKLSEEHVQRFLKKISELRKGDYLCVSGSLPQGVSPSILIEISRICFEKQVFLILDSSYEEILDCLSYQPFLLKPNEEELQEWFHTEVQTKDDYIFYGQELLKRGAKNILLSLGSEGALFMNNEKVLSGNSPTGMVVNTACSGDAMLGTFLAGWHQGLSLEKNLKRSIAAGSSTAFRKGLTDFSDVQELEQQIKIQEEE</sequence>
<organism evidence="9 10">
    <name type="scientific">Enterococcus faecalis TX4248</name>
    <dbReference type="NCBI Taxonomy" id="749495"/>
    <lineage>
        <taxon>Bacteria</taxon>
        <taxon>Bacillati</taxon>
        <taxon>Bacillota</taxon>
        <taxon>Bacilli</taxon>
        <taxon>Lactobacillales</taxon>
        <taxon>Enterococcaceae</taxon>
        <taxon>Enterococcus</taxon>
    </lineage>
</organism>
<dbReference type="PANTHER" id="PTHR46566:SF1">
    <property type="entry name" value="1-PHOSPHOFRUCTOKINASE"/>
    <property type="match status" value="1"/>
</dbReference>
<keyword evidence="5 9" id="KW-0418">Kinase</keyword>
<dbReference type="Proteomes" id="UP000004846">
    <property type="component" value="Unassembled WGS sequence"/>
</dbReference>
<reference evidence="9 10" key="1">
    <citation type="submission" date="2010-07" db="EMBL/GenBank/DDBJ databases">
        <authorList>
            <person name="Sid Ahmed O."/>
        </authorList>
    </citation>
    <scope>NUCLEOTIDE SEQUENCE [LARGE SCALE GENOMIC DNA]</scope>
    <source>
        <strain evidence="9 10">TX4248</strain>
    </source>
</reference>
<dbReference type="GO" id="GO:0005988">
    <property type="term" value="P:lactose metabolic process"/>
    <property type="evidence" value="ECO:0007669"/>
    <property type="project" value="UniProtKB-KW"/>
</dbReference>
<comment type="similarity">
    <text evidence="7">Belongs to the carbohydrate kinase PfkB family. LacC subfamily.</text>
</comment>
<evidence type="ECO:0000313" key="10">
    <source>
        <dbReference type="Proteomes" id="UP000004846"/>
    </source>
</evidence>
<evidence type="ECO:0000256" key="3">
    <source>
        <dbReference type="ARBA" id="ARBA00022736"/>
    </source>
</evidence>
<dbReference type="CDD" id="cd01164">
    <property type="entry name" value="FruK_PfkB_like"/>
    <property type="match status" value="1"/>
</dbReference>
<dbReference type="UniPathway" id="UPA00704">
    <property type="reaction ID" value="UER00715"/>
</dbReference>
<dbReference type="Gene3D" id="3.40.1190.20">
    <property type="match status" value="1"/>
</dbReference>
<feature type="domain" description="Carbohydrate kinase PfkB" evidence="8">
    <location>
        <begin position="23"/>
        <end position="303"/>
    </location>
</feature>
<comment type="caution">
    <text evidence="9">The sequence shown here is derived from an EMBL/GenBank/DDBJ whole genome shotgun (WGS) entry which is preliminary data.</text>
</comment>
<dbReference type="InterPro" id="IPR022463">
    <property type="entry name" value="1-PFruKinase"/>
</dbReference>
<keyword evidence="4 7" id="KW-0547">Nucleotide-binding</keyword>
<dbReference type="NCBIfam" id="TIGR03168">
    <property type="entry name" value="1-PFK"/>
    <property type="match status" value="1"/>
</dbReference>
<dbReference type="GO" id="GO:0005524">
    <property type="term" value="F:ATP binding"/>
    <property type="evidence" value="ECO:0007669"/>
    <property type="project" value="UniProtKB-KW"/>
</dbReference>